<reference evidence="2 3" key="1">
    <citation type="submission" date="2017-07" db="EMBL/GenBank/DDBJ databases">
        <title>Virgibacillus sp. LM2416.</title>
        <authorList>
            <person name="Tak E.J."/>
            <person name="Bae J.-W."/>
        </authorList>
    </citation>
    <scope>NUCLEOTIDE SEQUENCE [LARGE SCALE GENOMIC DNA]</scope>
    <source>
        <strain evidence="2 3">LM2416</strain>
    </source>
</reference>
<gene>
    <name evidence="2" type="ORF">CFK37_11100</name>
</gene>
<dbReference type="PANTHER" id="PTHR37806:SF1">
    <property type="entry name" value="PEPTIDASE C39-LIKE DOMAIN-CONTAINING PROTEIN"/>
    <property type="match status" value="1"/>
</dbReference>
<dbReference type="InterPro" id="IPR039564">
    <property type="entry name" value="Peptidase_C39-like"/>
</dbReference>
<dbReference type="InterPro" id="IPR016997">
    <property type="entry name" value="UCP032442"/>
</dbReference>
<dbReference type="KEGG" id="vil:CFK37_11100"/>
<dbReference type="EMBL" id="CP022315">
    <property type="protein sequence ID" value="ASK62656.1"/>
    <property type="molecule type" value="Genomic_DNA"/>
</dbReference>
<proteinExistence type="predicted"/>
<dbReference type="RefSeq" id="WP_089061915.1">
    <property type="nucleotide sequence ID" value="NZ_CP022315.1"/>
</dbReference>
<organism evidence="2 3">
    <name type="scientific">Virgibacillus phasianinus</name>
    <dbReference type="NCBI Taxonomy" id="2017483"/>
    <lineage>
        <taxon>Bacteria</taxon>
        <taxon>Bacillati</taxon>
        <taxon>Bacillota</taxon>
        <taxon>Bacilli</taxon>
        <taxon>Bacillales</taxon>
        <taxon>Bacillaceae</taxon>
        <taxon>Virgibacillus</taxon>
    </lineage>
</organism>
<dbReference type="Pfam" id="PF13529">
    <property type="entry name" value="Peptidase_C39_2"/>
    <property type="match status" value="1"/>
</dbReference>
<sequence length="201" mass="22438">MKNQRTKVTVPIYNQYPELPTGCEATSLAMLLSWGGSTVSKYEAVDKLPKGNKVRLLEGKWLGANPNQAFVGDPYSDSDDGSFGVFEGPILAAIEKIMPGKGVDLTGHDFEPLLQIIHSGKPVMVWTTISQKETYHSDTWFDENGNRIDWYCNEHAVVLTGIDGKNLIVNDPYTGKEEYYDRSLFEKNWASMGKRAVTLDV</sequence>
<dbReference type="AlphaFoldDB" id="A0A220U412"/>
<feature type="domain" description="Peptidase C39-like" evidence="1">
    <location>
        <begin position="9"/>
        <end position="173"/>
    </location>
</feature>
<keyword evidence="3" id="KW-1185">Reference proteome</keyword>
<dbReference type="PANTHER" id="PTHR37806">
    <property type="entry name" value="LMO0724 PROTEIN"/>
    <property type="match status" value="1"/>
</dbReference>
<protein>
    <recommendedName>
        <fullName evidence="1">Peptidase C39-like domain-containing protein</fullName>
    </recommendedName>
</protein>
<evidence type="ECO:0000259" key="1">
    <source>
        <dbReference type="Pfam" id="PF13529"/>
    </source>
</evidence>
<dbReference type="PIRSF" id="PIRSF032442">
    <property type="entry name" value="UCP032442"/>
    <property type="match status" value="1"/>
</dbReference>
<accession>A0A220U412</accession>
<dbReference type="Proteomes" id="UP000198312">
    <property type="component" value="Chromosome"/>
</dbReference>
<evidence type="ECO:0000313" key="3">
    <source>
        <dbReference type="Proteomes" id="UP000198312"/>
    </source>
</evidence>
<name>A0A220U412_9BACI</name>
<dbReference type="Gene3D" id="3.90.70.10">
    <property type="entry name" value="Cysteine proteinases"/>
    <property type="match status" value="1"/>
</dbReference>
<evidence type="ECO:0000313" key="2">
    <source>
        <dbReference type="EMBL" id="ASK62656.1"/>
    </source>
</evidence>
<dbReference type="OrthoDB" id="1164310at2"/>